<dbReference type="Gene3D" id="2.60.120.380">
    <property type="match status" value="1"/>
</dbReference>
<dbReference type="AlphaFoldDB" id="A0A2U2DX95"/>
<organism evidence="2 3">
    <name type="scientific">Metarhizobium album</name>
    <dbReference type="NCBI Taxonomy" id="2182425"/>
    <lineage>
        <taxon>Bacteria</taxon>
        <taxon>Pseudomonadati</taxon>
        <taxon>Pseudomonadota</taxon>
        <taxon>Alphaproteobacteria</taxon>
        <taxon>Hyphomicrobiales</taxon>
        <taxon>Rhizobiaceae</taxon>
        <taxon>Metarhizobium</taxon>
    </lineage>
</organism>
<keyword evidence="3" id="KW-1185">Reference proteome</keyword>
<evidence type="ECO:0000256" key="1">
    <source>
        <dbReference type="SAM" id="SignalP"/>
    </source>
</evidence>
<feature type="chain" id="PRO_5015694229" evidence="1">
    <location>
        <begin position="27"/>
        <end position="146"/>
    </location>
</feature>
<keyword evidence="1" id="KW-0732">Signal</keyword>
<name>A0A2U2DX95_9HYPH</name>
<gene>
    <name evidence="2" type="ORF">DEM27_01790</name>
</gene>
<proteinExistence type="predicted"/>
<evidence type="ECO:0000313" key="3">
    <source>
        <dbReference type="Proteomes" id="UP000245252"/>
    </source>
</evidence>
<comment type="caution">
    <text evidence="2">The sequence shown here is derived from an EMBL/GenBank/DDBJ whole genome shotgun (WGS) entry which is preliminary data.</text>
</comment>
<dbReference type="EMBL" id="QFBC01000001">
    <property type="protein sequence ID" value="PWE57947.1"/>
    <property type="molecule type" value="Genomic_DNA"/>
</dbReference>
<accession>A0A2U2DX95</accession>
<reference evidence="2 3" key="1">
    <citation type="submission" date="2018-05" db="EMBL/GenBank/DDBJ databases">
        <title>The draft genome of strain NS-104.</title>
        <authorList>
            <person name="Hang P."/>
            <person name="Jiang J."/>
        </authorList>
    </citation>
    <scope>NUCLEOTIDE SEQUENCE [LARGE SCALE GENOMIC DNA]</scope>
    <source>
        <strain evidence="2 3">NS-104</strain>
    </source>
</reference>
<evidence type="ECO:0000313" key="2">
    <source>
        <dbReference type="EMBL" id="PWE57947.1"/>
    </source>
</evidence>
<sequence length="146" mass="16375">MKRFPGSAWLAAVLFLLFGMIGPALADPPHPNLYKGEKLVPIEPPVGKPLELSGWTRDGRSHVYSLHVKRGQTVGINFWTPSRFTYLVMFDVSRPDDEAFYSSDEDGNIKSLPVANNTTWLIRPYYSRVSPRRGLGAPYKVVIGIK</sequence>
<dbReference type="Proteomes" id="UP000245252">
    <property type="component" value="Unassembled WGS sequence"/>
</dbReference>
<dbReference type="OrthoDB" id="8304312at2"/>
<dbReference type="RefSeq" id="WP_109456464.1">
    <property type="nucleotide sequence ID" value="NZ_QFBC01000001.1"/>
</dbReference>
<protein>
    <submittedName>
        <fullName evidence="2">Uncharacterized protein</fullName>
    </submittedName>
</protein>
<feature type="signal peptide" evidence="1">
    <location>
        <begin position="1"/>
        <end position="26"/>
    </location>
</feature>